<dbReference type="InterPro" id="IPR043519">
    <property type="entry name" value="NT_sf"/>
</dbReference>
<evidence type="ECO:0000313" key="2">
    <source>
        <dbReference type="Proteomes" id="UP001597403"/>
    </source>
</evidence>
<dbReference type="Gene3D" id="1.20.120.330">
    <property type="entry name" value="Nucleotidyltransferases domain 2"/>
    <property type="match status" value="1"/>
</dbReference>
<dbReference type="RefSeq" id="WP_204824373.1">
    <property type="nucleotide sequence ID" value="NZ_JBHUGF010000010.1"/>
</dbReference>
<gene>
    <name evidence="1" type="ORF">ACFSGI_12050</name>
</gene>
<organism evidence="1 2">
    <name type="scientific">Paenibacillus nicotianae</name>
    <dbReference type="NCBI Taxonomy" id="1526551"/>
    <lineage>
        <taxon>Bacteria</taxon>
        <taxon>Bacillati</taxon>
        <taxon>Bacillota</taxon>
        <taxon>Bacilli</taxon>
        <taxon>Bacillales</taxon>
        <taxon>Paenibacillaceae</taxon>
        <taxon>Paenibacillus</taxon>
    </lineage>
</organism>
<accession>A0ABW4UX36</accession>
<proteinExistence type="predicted"/>
<name>A0ABW4UX36_9BACL</name>
<keyword evidence="2" id="KW-1185">Reference proteome</keyword>
<dbReference type="Pfam" id="PF04439">
    <property type="entry name" value="Adenyl_transf"/>
    <property type="match status" value="1"/>
</dbReference>
<dbReference type="SUPFAM" id="SSF81301">
    <property type="entry name" value="Nucleotidyltransferase"/>
    <property type="match status" value="1"/>
</dbReference>
<dbReference type="Proteomes" id="UP001597403">
    <property type="component" value="Unassembled WGS sequence"/>
</dbReference>
<reference evidence="2" key="1">
    <citation type="journal article" date="2019" name="Int. J. Syst. Evol. Microbiol.">
        <title>The Global Catalogue of Microorganisms (GCM) 10K type strain sequencing project: providing services to taxonomists for standard genome sequencing and annotation.</title>
        <authorList>
            <consortium name="The Broad Institute Genomics Platform"/>
            <consortium name="The Broad Institute Genome Sequencing Center for Infectious Disease"/>
            <person name="Wu L."/>
            <person name="Ma J."/>
        </authorList>
    </citation>
    <scope>NUCLEOTIDE SEQUENCE [LARGE SCALE GENOMIC DNA]</scope>
    <source>
        <strain evidence="2">CGMCC 1.15067</strain>
    </source>
</reference>
<protein>
    <submittedName>
        <fullName evidence="1">Aminoglycoside 6-adenylyltransferase</fullName>
    </submittedName>
</protein>
<evidence type="ECO:0000313" key="1">
    <source>
        <dbReference type="EMBL" id="MFD1990694.1"/>
    </source>
</evidence>
<dbReference type="Gene3D" id="3.30.460.10">
    <property type="entry name" value="Beta Polymerase, domain 2"/>
    <property type="match status" value="1"/>
</dbReference>
<sequence>MNTIKSQEQIINMITTWAVQTNNIRAVVLAGVHANNPSNTDPLETYHFQLIVNELNTMIWQEDWLHIFGEPLTTLQHIRHHSVTGAVACTQNVLYTDGVEVEFQIYPISEWENQIDNELSATTTPVHQVLLDKDHRIQNSVVVLDQQSVHLNKPARHEYEQIQHEFWWYCMQTAKSLLQQQLLLAKYQLDHILRIRYLEKMLDWYAGSQHQWDILYHHDRAEYRQQVEPELAQALIKTYAGSNVEDNWHSLLHMIHLFRHLSIHVAESLDYVYDHEQDQRMIQYIQQLRPESR</sequence>
<dbReference type="SUPFAM" id="SSF81631">
    <property type="entry name" value="PAP/OAS1 substrate-binding domain"/>
    <property type="match status" value="1"/>
</dbReference>
<comment type="caution">
    <text evidence="1">The sequence shown here is derived from an EMBL/GenBank/DDBJ whole genome shotgun (WGS) entry which is preliminary data.</text>
</comment>
<dbReference type="InterPro" id="IPR007530">
    <property type="entry name" value="Aminoglycoside_adenylylTfrase"/>
</dbReference>
<dbReference type="EMBL" id="JBHUGF010000010">
    <property type="protein sequence ID" value="MFD1990694.1"/>
    <property type="molecule type" value="Genomic_DNA"/>
</dbReference>